<dbReference type="WBParaSite" id="scaffold1599_cov246.g3348">
    <property type="protein sequence ID" value="scaffold1599_cov246.g3348"/>
    <property type="gene ID" value="scaffold1599_cov246.g3348"/>
</dbReference>
<dbReference type="GO" id="GO:0004888">
    <property type="term" value="F:transmembrane signaling receptor activity"/>
    <property type="evidence" value="ECO:0007669"/>
    <property type="project" value="InterPro"/>
</dbReference>
<dbReference type="GO" id="GO:0016020">
    <property type="term" value="C:membrane"/>
    <property type="evidence" value="ECO:0007669"/>
    <property type="project" value="UniProtKB-SubCell"/>
</dbReference>
<dbReference type="InterPro" id="IPR006201">
    <property type="entry name" value="Neur_channel"/>
</dbReference>
<feature type="domain" description="Neurotransmitter-gated ion-channel transmembrane" evidence="3">
    <location>
        <begin position="85"/>
        <end position="330"/>
    </location>
</feature>
<name>A0A915LPE2_MELJA</name>
<dbReference type="GO" id="GO:0005230">
    <property type="term" value="F:extracellular ligand-gated monoatomic ion channel activity"/>
    <property type="evidence" value="ECO:0007669"/>
    <property type="project" value="InterPro"/>
</dbReference>
<proteinExistence type="predicted"/>
<dbReference type="Gene3D" id="2.70.170.10">
    <property type="entry name" value="Neurotransmitter-gated ion-channel ligand-binding domain"/>
    <property type="match status" value="1"/>
</dbReference>
<dbReference type="PANTHER" id="PTHR18945">
    <property type="entry name" value="NEUROTRANSMITTER GATED ION CHANNEL"/>
    <property type="match status" value="1"/>
</dbReference>
<evidence type="ECO:0000313" key="4">
    <source>
        <dbReference type="Proteomes" id="UP000887561"/>
    </source>
</evidence>
<dbReference type="Proteomes" id="UP000887561">
    <property type="component" value="Unplaced"/>
</dbReference>
<dbReference type="InterPro" id="IPR036719">
    <property type="entry name" value="Neuro-gated_channel_TM_sf"/>
</dbReference>
<keyword evidence="2" id="KW-0812">Transmembrane</keyword>
<dbReference type="InterPro" id="IPR036734">
    <property type="entry name" value="Neur_chan_lig-bd_sf"/>
</dbReference>
<feature type="transmembrane region" description="Helical" evidence="2">
    <location>
        <begin position="314"/>
        <end position="337"/>
    </location>
</feature>
<organism evidence="4 5">
    <name type="scientific">Meloidogyne javanica</name>
    <name type="common">Root-knot nematode worm</name>
    <dbReference type="NCBI Taxonomy" id="6303"/>
    <lineage>
        <taxon>Eukaryota</taxon>
        <taxon>Metazoa</taxon>
        <taxon>Ecdysozoa</taxon>
        <taxon>Nematoda</taxon>
        <taxon>Chromadorea</taxon>
        <taxon>Rhabditida</taxon>
        <taxon>Tylenchina</taxon>
        <taxon>Tylenchomorpha</taxon>
        <taxon>Tylenchoidea</taxon>
        <taxon>Meloidogynidae</taxon>
        <taxon>Meloidogyninae</taxon>
        <taxon>Meloidogyne</taxon>
        <taxon>Meloidogyne incognita group</taxon>
    </lineage>
</organism>
<keyword evidence="2" id="KW-1133">Transmembrane helix</keyword>
<dbReference type="Pfam" id="PF02932">
    <property type="entry name" value="Neur_chan_memb"/>
    <property type="match status" value="1"/>
</dbReference>
<dbReference type="SUPFAM" id="SSF90112">
    <property type="entry name" value="Neurotransmitter-gated ion-channel transmembrane pore"/>
    <property type="match status" value="1"/>
</dbReference>
<evidence type="ECO:0000313" key="5">
    <source>
        <dbReference type="WBParaSite" id="scaffold1599_cov246.g3348"/>
    </source>
</evidence>
<accession>A0A915LPE2</accession>
<evidence type="ECO:0000256" key="2">
    <source>
        <dbReference type="SAM" id="Phobius"/>
    </source>
</evidence>
<dbReference type="InterPro" id="IPR038050">
    <property type="entry name" value="Neuro_actylchol_rec"/>
</dbReference>
<dbReference type="Gene3D" id="1.20.58.390">
    <property type="entry name" value="Neurotransmitter-gated ion-channel transmembrane domain"/>
    <property type="match status" value="1"/>
</dbReference>
<keyword evidence="4" id="KW-1185">Reference proteome</keyword>
<comment type="subcellular location">
    <subcellularLocation>
        <location evidence="1">Membrane</location>
        <topology evidence="1">Multi-pass membrane protein</topology>
    </subcellularLocation>
</comment>
<evidence type="ECO:0000259" key="3">
    <source>
        <dbReference type="Pfam" id="PF02932"/>
    </source>
</evidence>
<feature type="transmembrane region" description="Helical" evidence="2">
    <location>
        <begin position="136"/>
        <end position="153"/>
    </location>
</feature>
<protein>
    <submittedName>
        <fullName evidence="5">Neurotransmitter-gated ion-channel transmembrane domain-containing protein</fullName>
    </submittedName>
</protein>
<dbReference type="CDD" id="cd19051">
    <property type="entry name" value="LGIC_TM_cation"/>
    <property type="match status" value="1"/>
</dbReference>
<evidence type="ECO:0000256" key="1">
    <source>
        <dbReference type="ARBA" id="ARBA00004141"/>
    </source>
</evidence>
<dbReference type="SUPFAM" id="SSF63712">
    <property type="entry name" value="Nicotinic receptor ligand binding domain-like"/>
    <property type="match status" value="1"/>
</dbReference>
<dbReference type="AlphaFoldDB" id="A0A915LPE2"/>
<feature type="transmembrane region" description="Helical" evidence="2">
    <location>
        <begin position="78"/>
        <end position="99"/>
    </location>
</feature>
<dbReference type="InterPro" id="IPR006029">
    <property type="entry name" value="Neurotrans-gated_channel_TM"/>
</dbReference>
<keyword evidence="2" id="KW-0472">Membrane</keyword>
<reference evidence="5" key="1">
    <citation type="submission" date="2022-11" db="UniProtKB">
        <authorList>
            <consortium name="WormBaseParasite"/>
        </authorList>
    </citation>
    <scope>IDENTIFICATION</scope>
</reference>
<sequence>MLEMLLGTLKFASWGSHDSREIDIGLTTDQGDLSNYLNSTEFDLLSFKAERKLIRFSTDKVASWPMIIATIKMRRRPLFYVFNHIIPCVLISSMALLGFCMPPETGEKINMLNTVILSMGVYLQSIIESIPPTSETVPLIGIYYVASLAIVRTRRSTIRRISLLRDLKHIKNMENCKETRTDESKNCECMENEEVEEEKLPSSLNLKRRLTFADCSEDGCSPRIERQTRRLTQCTQESIGGECVTLEKMLMEQVMPRLNAVRPVMSTEFEERFRKILKRVYRSLQQFEIRDEVIDERKRIIWQWRTLASIIDRFLLFTFSFITLFTVTIFIIFPILFRERLLGQNEFVS</sequence>